<dbReference type="Pfam" id="PF14338">
    <property type="entry name" value="Mrr_N"/>
    <property type="match status" value="1"/>
</dbReference>
<dbReference type="Gene3D" id="3.40.1350.10">
    <property type="match status" value="1"/>
</dbReference>
<comment type="caution">
    <text evidence="3">The sequence shown here is derived from an EMBL/GenBank/DDBJ whole genome shotgun (WGS) entry which is preliminary data.</text>
</comment>
<dbReference type="InterPro" id="IPR025745">
    <property type="entry name" value="Mrr-like_N_dom"/>
</dbReference>
<gene>
    <name evidence="3" type="ORF">R4485_34355</name>
</gene>
<dbReference type="GO" id="GO:0009307">
    <property type="term" value="P:DNA restriction-modification system"/>
    <property type="evidence" value="ECO:0007669"/>
    <property type="project" value="InterPro"/>
</dbReference>
<feature type="domain" description="Restriction endonuclease type IV Mrr" evidence="1">
    <location>
        <begin position="183"/>
        <end position="301"/>
    </location>
</feature>
<sequence>MKHLLSRCSKCDSGGMSSTEPVPMPVWTGFLRSVLEVMENGKLWNRRALLRAVCDHVGLTSEQRLETLSSGESRAENRVGWAVSALYKAELIEKPQRATYQLNNAGRDFLTQHPIDISEKTLKTLPAYQTYLSSVRAGQAESKSTVVGPTTDDAADPLEMIENGVAAVHAEVAAELLKRLRGQDPSFLEQSVLDVLVAMGYGGTEQRAAVLGGSGDSGVDGVIDQDPLGLERVYIQAKRYREENSVQRPDIQGFVGALHGMGANRGIFITTSRFSSGAREYAKGIGTRVVLIDGQRLSELMIKYGVGVQKRQVFTVVEVDEDYFE</sequence>
<dbReference type="GO" id="GO:0015666">
    <property type="term" value="F:restriction endodeoxyribonuclease activity"/>
    <property type="evidence" value="ECO:0007669"/>
    <property type="project" value="TreeGrafter"/>
</dbReference>
<name>A0AAE5AG25_MYCFO</name>
<dbReference type="InterPro" id="IPR011856">
    <property type="entry name" value="tRNA_endonuc-like_dom_sf"/>
</dbReference>
<feature type="domain" description="Restriction system protein Mrr-like N-terminal" evidence="2">
    <location>
        <begin position="28"/>
        <end position="111"/>
    </location>
</feature>
<dbReference type="RefSeq" id="WP_242413699.1">
    <property type="nucleotide sequence ID" value="NZ_JACKTK010000065.1"/>
</dbReference>
<evidence type="ECO:0000259" key="2">
    <source>
        <dbReference type="Pfam" id="PF14338"/>
    </source>
</evidence>
<dbReference type="EC" id="3.1.21.-" evidence="3"/>
<dbReference type="SUPFAM" id="SSF52980">
    <property type="entry name" value="Restriction endonuclease-like"/>
    <property type="match status" value="1"/>
</dbReference>
<dbReference type="AlphaFoldDB" id="A0AAE5AG25"/>
<dbReference type="EMBL" id="JAWLVV010000062">
    <property type="protein sequence ID" value="MDV7295243.1"/>
    <property type="molecule type" value="Genomic_DNA"/>
</dbReference>
<dbReference type="InterPro" id="IPR011335">
    <property type="entry name" value="Restrct_endonuc-II-like"/>
</dbReference>
<evidence type="ECO:0000259" key="1">
    <source>
        <dbReference type="Pfam" id="PF04471"/>
    </source>
</evidence>
<keyword evidence="3" id="KW-0540">Nuclease</keyword>
<keyword evidence="3" id="KW-0255">Endonuclease</keyword>
<dbReference type="PANTHER" id="PTHR30015">
    <property type="entry name" value="MRR RESTRICTION SYSTEM PROTEIN"/>
    <property type="match status" value="1"/>
</dbReference>
<dbReference type="Proteomes" id="UP001186041">
    <property type="component" value="Unassembled WGS sequence"/>
</dbReference>
<dbReference type="Pfam" id="PF04471">
    <property type="entry name" value="Mrr_cat"/>
    <property type="match status" value="1"/>
</dbReference>
<protein>
    <submittedName>
        <fullName evidence="3">Restriction endonuclease</fullName>
        <ecNumber evidence="3">3.1.21.-</ecNumber>
    </submittedName>
</protein>
<accession>A0AAE5AG25</accession>
<proteinExistence type="predicted"/>
<dbReference type="InterPro" id="IPR052906">
    <property type="entry name" value="Type_IV_Methyl-Rstrct_Enzyme"/>
</dbReference>
<evidence type="ECO:0000313" key="3">
    <source>
        <dbReference type="EMBL" id="MDV7295243.1"/>
    </source>
</evidence>
<dbReference type="InterPro" id="IPR007560">
    <property type="entry name" value="Restrct_endonuc_IV_Mrr"/>
</dbReference>
<keyword evidence="3" id="KW-0378">Hydrolase</keyword>
<dbReference type="PANTHER" id="PTHR30015:SF7">
    <property type="entry name" value="TYPE IV METHYL-DIRECTED RESTRICTION ENZYME ECOKMRR"/>
    <property type="match status" value="1"/>
</dbReference>
<reference evidence="3" key="1">
    <citation type="submission" date="2023-10" db="EMBL/GenBank/DDBJ databases">
        <title>Mycolicibacterium fortuitum clinical isolates causing pulmonary infections in humans.</title>
        <authorList>
            <person name="Mejia-Ponce P.M."/>
            <person name="Zenteno-Cuevas R."/>
            <person name="Licona-Cassani C."/>
        </authorList>
    </citation>
    <scope>NUCLEOTIDE SEQUENCE</scope>
    <source>
        <strain evidence="3">M8</strain>
    </source>
</reference>
<dbReference type="GO" id="GO:0003677">
    <property type="term" value="F:DNA binding"/>
    <property type="evidence" value="ECO:0007669"/>
    <property type="project" value="InterPro"/>
</dbReference>
<organism evidence="3 4">
    <name type="scientific">Mycolicibacterium fortuitum</name>
    <name type="common">Mycobacterium fortuitum</name>
    <dbReference type="NCBI Taxonomy" id="1766"/>
    <lineage>
        <taxon>Bacteria</taxon>
        <taxon>Bacillati</taxon>
        <taxon>Actinomycetota</taxon>
        <taxon>Actinomycetes</taxon>
        <taxon>Mycobacteriales</taxon>
        <taxon>Mycobacteriaceae</taxon>
        <taxon>Mycolicibacterium</taxon>
    </lineage>
</organism>
<evidence type="ECO:0000313" key="4">
    <source>
        <dbReference type="Proteomes" id="UP001186041"/>
    </source>
</evidence>